<accession>A0AAD1WRS5</accession>
<keyword evidence="2" id="KW-1185">Reference proteome</keyword>
<proteinExistence type="predicted"/>
<evidence type="ECO:0000313" key="2">
    <source>
        <dbReference type="Proteomes" id="UP001295444"/>
    </source>
</evidence>
<feature type="non-terminal residue" evidence="1">
    <location>
        <position position="1"/>
    </location>
</feature>
<gene>
    <name evidence="1" type="ORF">PECUL_23A012902</name>
</gene>
<dbReference type="AlphaFoldDB" id="A0AAD1WRS5"/>
<reference evidence="1" key="1">
    <citation type="submission" date="2022-03" db="EMBL/GenBank/DDBJ databases">
        <authorList>
            <person name="Alioto T."/>
            <person name="Alioto T."/>
            <person name="Gomez Garrido J."/>
        </authorList>
    </citation>
    <scope>NUCLEOTIDE SEQUENCE</scope>
</reference>
<dbReference type="Proteomes" id="UP001295444">
    <property type="component" value="Chromosome 12"/>
</dbReference>
<feature type="non-terminal residue" evidence="1">
    <location>
        <position position="61"/>
    </location>
</feature>
<organism evidence="1 2">
    <name type="scientific">Pelobates cultripes</name>
    <name type="common">Western spadefoot toad</name>
    <dbReference type="NCBI Taxonomy" id="61616"/>
    <lineage>
        <taxon>Eukaryota</taxon>
        <taxon>Metazoa</taxon>
        <taxon>Chordata</taxon>
        <taxon>Craniata</taxon>
        <taxon>Vertebrata</taxon>
        <taxon>Euteleostomi</taxon>
        <taxon>Amphibia</taxon>
        <taxon>Batrachia</taxon>
        <taxon>Anura</taxon>
        <taxon>Pelobatoidea</taxon>
        <taxon>Pelobatidae</taxon>
        <taxon>Pelobates</taxon>
    </lineage>
</organism>
<protein>
    <submittedName>
        <fullName evidence="1">Uncharacterized protein</fullName>
    </submittedName>
</protein>
<evidence type="ECO:0000313" key="1">
    <source>
        <dbReference type="EMBL" id="CAH2325709.1"/>
    </source>
</evidence>
<sequence>VSQCISSSNQSAITGLPEGFTLQNITDLNGNNVSSSDVSGGTTYNFCYGNSSESCCVNITT</sequence>
<dbReference type="EMBL" id="OW240923">
    <property type="protein sequence ID" value="CAH2325709.1"/>
    <property type="molecule type" value="Genomic_DNA"/>
</dbReference>
<name>A0AAD1WRS5_PELCU</name>